<feature type="region of interest" description="Disordered" evidence="1">
    <location>
        <begin position="1"/>
        <end position="20"/>
    </location>
</feature>
<proteinExistence type="predicted"/>
<name>A0A317DIK5_9ACTN</name>
<dbReference type="AlphaFoldDB" id="A0A317DIK5"/>
<accession>A0A317DIK5</accession>
<comment type="caution">
    <text evidence="2">The sequence shown here is derived from an EMBL/GenBank/DDBJ whole genome shotgun (WGS) entry which is preliminary data.</text>
</comment>
<dbReference type="EMBL" id="QGKS01000235">
    <property type="protein sequence ID" value="PWR14417.1"/>
    <property type="molecule type" value="Genomic_DNA"/>
</dbReference>
<evidence type="ECO:0000313" key="3">
    <source>
        <dbReference type="Proteomes" id="UP000246050"/>
    </source>
</evidence>
<gene>
    <name evidence="2" type="ORF">DKT69_16695</name>
</gene>
<organism evidence="2 3">
    <name type="scientific">Micromonospora sicca</name>
    <dbReference type="NCBI Taxonomy" id="2202420"/>
    <lineage>
        <taxon>Bacteria</taxon>
        <taxon>Bacillati</taxon>
        <taxon>Actinomycetota</taxon>
        <taxon>Actinomycetes</taxon>
        <taxon>Micromonosporales</taxon>
        <taxon>Micromonosporaceae</taxon>
        <taxon>Micromonospora</taxon>
    </lineage>
</organism>
<evidence type="ECO:0000313" key="2">
    <source>
        <dbReference type="EMBL" id="PWR14417.1"/>
    </source>
</evidence>
<dbReference type="Proteomes" id="UP000246050">
    <property type="component" value="Unassembled WGS sequence"/>
</dbReference>
<reference evidence="2 3" key="1">
    <citation type="submission" date="2018-05" db="EMBL/GenBank/DDBJ databases">
        <title>Micromonosporas from Atacama Desert.</title>
        <authorList>
            <person name="Carro L."/>
            <person name="Golinska P."/>
            <person name="Klenk H.-P."/>
            <person name="Goodfellow M."/>
        </authorList>
    </citation>
    <scope>NUCLEOTIDE SEQUENCE [LARGE SCALE GENOMIC DNA]</scope>
    <source>
        <strain evidence="2 3">4G51</strain>
    </source>
</reference>
<sequence length="74" mass="7792">MPTGSRLGAFQAAGSGREGRVGEELPLGLELLTYDPADDALAVDFTAGAAEIKRFGADAVRRLVHPGTVRRPGW</sequence>
<protein>
    <submittedName>
        <fullName evidence="2">Uncharacterized protein</fullName>
    </submittedName>
</protein>
<evidence type="ECO:0000256" key="1">
    <source>
        <dbReference type="SAM" id="MobiDB-lite"/>
    </source>
</evidence>